<dbReference type="AlphaFoldDB" id="A0A1G9Y8B3"/>
<evidence type="ECO:0000313" key="1">
    <source>
        <dbReference type="EMBL" id="SDN05349.1"/>
    </source>
</evidence>
<dbReference type="eggNOG" id="ENOG5033RMG">
    <property type="taxonomic scope" value="Bacteria"/>
</dbReference>
<evidence type="ECO:0000313" key="2">
    <source>
        <dbReference type="Proteomes" id="UP000183376"/>
    </source>
</evidence>
<keyword evidence="2" id="KW-1185">Reference proteome</keyword>
<proteinExistence type="predicted"/>
<gene>
    <name evidence="1" type="ORF">SAMN04489726_4663</name>
</gene>
<accession>A0A1G9Y8B3</accession>
<dbReference type="Proteomes" id="UP000183376">
    <property type="component" value="Chromosome I"/>
</dbReference>
<organism evidence="1 2">
    <name type="scientific">Allokutzneria albata</name>
    <name type="common">Kibdelosporangium albatum</name>
    <dbReference type="NCBI Taxonomy" id="211114"/>
    <lineage>
        <taxon>Bacteria</taxon>
        <taxon>Bacillati</taxon>
        <taxon>Actinomycetota</taxon>
        <taxon>Actinomycetes</taxon>
        <taxon>Pseudonocardiales</taxon>
        <taxon>Pseudonocardiaceae</taxon>
        <taxon>Allokutzneria</taxon>
    </lineage>
</organism>
<reference evidence="1 2" key="1">
    <citation type="submission" date="2016-10" db="EMBL/GenBank/DDBJ databases">
        <authorList>
            <person name="de Groot N.N."/>
        </authorList>
    </citation>
    <scope>NUCLEOTIDE SEQUENCE [LARGE SCALE GENOMIC DNA]</scope>
    <source>
        <strain evidence="1 2">DSM 44149</strain>
    </source>
</reference>
<protein>
    <submittedName>
        <fullName evidence="1">Uncharacterized protein</fullName>
    </submittedName>
</protein>
<name>A0A1G9Y8B3_ALLAB</name>
<dbReference type="EMBL" id="LT629701">
    <property type="protein sequence ID" value="SDN05349.1"/>
    <property type="molecule type" value="Genomic_DNA"/>
</dbReference>
<sequence>MVSSTVTSVEDRVNAGAIVDALNMVSACATVPVSIQDERTDRYRLYPAAHLAAVTDPTARGDLLEGSHSLWYEQAKMLLHQALTDLDDAIAAVPAPVQKAIAAELEVEVRGLRDGLTEFSKGIRPPETEDQRCWDFHMPFVAFEGGLESLSSEARERLNQMERGATAEQLAQGVADLRLMHEAYTQTTNVYAQLLDEFTLTDDPFEPGTHCYYLNVEAPQPNGERSSEWSVEIGLWDVPPDTSEEETVSAHGETVLSCVRTESPTAAEIITLLNRSGGRSEQLSAWAKTPVGEALDGTDFVVTQRYDD</sequence>